<dbReference type="STRING" id="104452.A0A0L7K1S7"/>
<dbReference type="InterPro" id="IPR002938">
    <property type="entry name" value="FAD-bd"/>
</dbReference>
<dbReference type="GO" id="GO:0005741">
    <property type="term" value="C:mitochondrial outer membrane"/>
    <property type="evidence" value="ECO:0007669"/>
    <property type="project" value="TreeGrafter"/>
</dbReference>
<feature type="non-terminal residue" evidence="8">
    <location>
        <position position="97"/>
    </location>
</feature>
<name>A0A0L7K1S7_OPEBR</name>
<dbReference type="PANTHER" id="PTHR46028:SF2">
    <property type="entry name" value="KYNURENINE 3-MONOOXYGENASE"/>
    <property type="match status" value="1"/>
</dbReference>
<keyword evidence="2" id="KW-0285">Flavoprotein</keyword>
<evidence type="ECO:0000256" key="6">
    <source>
        <dbReference type="ARBA" id="ARBA00023033"/>
    </source>
</evidence>
<organism evidence="8 9">
    <name type="scientific">Operophtera brumata</name>
    <name type="common">Winter moth</name>
    <name type="synonym">Phalaena brumata</name>
    <dbReference type="NCBI Taxonomy" id="104452"/>
    <lineage>
        <taxon>Eukaryota</taxon>
        <taxon>Metazoa</taxon>
        <taxon>Ecdysozoa</taxon>
        <taxon>Arthropoda</taxon>
        <taxon>Hexapoda</taxon>
        <taxon>Insecta</taxon>
        <taxon>Pterygota</taxon>
        <taxon>Neoptera</taxon>
        <taxon>Endopterygota</taxon>
        <taxon>Lepidoptera</taxon>
        <taxon>Glossata</taxon>
        <taxon>Ditrysia</taxon>
        <taxon>Geometroidea</taxon>
        <taxon>Geometridae</taxon>
        <taxon>Larentiinae</taxon>
        <taxon>Operophtera</taxon>
    </lineage>
</organism>
<evidence type="ECO:0000313" key="9">
    <source>
        <dbReference type="Proteomes" id="UP000037510"/>
    </source>
</evidence>
<comment type="cofactor">
    <cofactor evidence="1">
        <name>FAD</name>
        <dbReference type="ChEBI" id="CHEBI:57692"/>
    </cofactor>
</comment>
<dbReference type="GO" id="GO:0070189">
    <property type="term" value="P:kynurenine metabolic process"/>
    <property type="evidence" value="ECO:0007669"/>
    <property type="project" value="TreeGrafter"/>
</dbReference>
<keyword evidence="5" id="KW-0560">Oxidoreductase</keyword>
<dbReference type="Pfam" id="PF01494">
    <property type="entry name" value="FAD_binding_3"/>
    <property type="match status" value="1"/>
</dbReference>
<gene>
    <name evidence="8" type="ORF">OBRU01_27123</name>
</gene>
<dbReference type="PANTHER" id="PTHR46028">
    <property type="entry name" value="KYNURENINE 3-MONOOXYGENASE"/>
    <property type="match status" value="1"/>
</dbReference>
<dbReference type="InterPro" id="IPR036188">
    <property type="entry name" value="FAD/NAD-bd_sf"/>
</dbReference>
<keyword evidence="4" id="KW-0521">NADP</keyword>
<evidence type="ECO:0000259" key="7">
    <source>
        <dbReference type="Pfam" id="PF01494"/>
    </source>
</evidence>
<proteinExistence type="predicted"/>
<evidence type="ECO:0000256" key="3">
    <source>
        <dbReference type="ARBA" id="ARBA00022827"/>
    </source>
</evidence>
<accession>A0A0L7K1S7</accession>
<sequence>ALIIGDAAHAVVPFYGQGMNAGFEDCTLLDQLFQKYDSDLQKILPEFSDTRDLVTRPSYRLRKAVDDFIFWLFPNLWVPLYNSVTFSTMPYSHCVKN</sequence>
<dbReference type="GO" id="GO:0071949">
    <property type="term" value="F:FAD binding"/>
    <property type="evidence" value="ECO:0007669"/>
    <property type="project" value="InterPro"/>
</dbReference>
<dbReference type="AlphaFoldDB" id="A0A0L7K1S7"/>
<evidence type="ECO:0000256" key="5">
    <source>
        <dbReference type="ARBA" id="ARBA00023002"/>
    </source>
</evidence>
<feature type="non-terminal residue" evidence="8">
    <location>
        <position position="1"/>
    </location>
</feature>
<reference evidence="8 9" key="1">
    <citation type="journal article" date="2015" name="Genome Biol. Evol.">
        <title>The genome of winter moth (Operophtera brumata) provides a genomic perspective on sexual dimorphism and phenology.</title>
        <authorList>
            <person name="Derks M.F."/>
            <person name="Smit S."/>
            <person name="Salis L."/>
            <person name="Schijlen E."/>
            <person name="Bossers A."/>
            <person name="Mateman C."/>
            <person name="Pijl A.S."/>
            <person name="de Ridder D."/>
            <person name="Groenen M.A."/>
            <person name="Visser M.E."/>
            <person name="Megens H.J."/>
        </authorList>
    </citation>
    <scope>NUCLEOTIDE SEQUENCE [LARGE SCALE GENOMIC DNA]</scope>
    <source>
        <strain evidence="8">WM2013NL</strain>
        <tissue evidence="8">Head and thorax</tissue>
    </source>
</reference>
<evidence type="ECO:0000256" key="1">
    <source>
        <dbReference type="ARBA" id="ARBA00001974"/>
    </source>
</evidence>
<dbReference type="GO" id="GO:0004502">
    <property type="term" value="F:kynurenine 3-monooxygenase activity"/>
    <property type="evidence" value="ECO:0007669"/>
    <property type="project" value="TreeGrafter"/>
</dbReference>
<evidence type="ECO:0000313" key="8">
    <source>
        <dbReference type="EMBL" id="KOB51820.1"/>
    </source>
</evidence>
<evidence type="ECO:0000256" key="2">
    <source>
        <dbReference type="ARBA" id="ARBA00022630"/>
    </source>
</evidence>
<protein>
    <submittedName>
        <fullName evidence="8">Kynurenine 3-monooxygenase</fullName>
    </submittedName>
</protein>
<evidence type="ECO:0000256" key="4">
    <source>
        <dbReference type="ARBA" id="ARBA00022857"/>
    </source>
</evidence>
<dbReference type="EMBL" id="JTDY01018435">
    <property type="protein sequence ID" value="KOB51820.1"/>
    <property type="molecule type" value="Genomic_DNA"/>
</dbReference>
<dbReference type="SUPFAM" id="SSF51905">
    <property type="entry name" value="FAD/NAD(P)-binding domain"/>
    <property type="match status" value="1"/>
</dbReference>
<keyword evidence="3" id="KW-0274">FAD</keyword>
<comment type="caution">
    <text evidence="8">The sequence shown here is derived from an EMBL/GenBank/DDBJ whole genome shotgun (WGS) entry which is preliminary data.</text>
</comment>
<keyword evidence="9" id="KW-1185">Reference proteome</keyword>
<dbReference type="Proteomes" id="UP000037510">
    <property type="component" value="Unassembled WGS sequence"/>
</dbReference>
<feature type="domain" description="FAD-binding" evidence="7">
    <location>
        <begin position="2"/>
        <end position="29"/>
    </location>
</feature>
<keyword evidence="6 8" id="KW-0503">Monooxygenase</keyword>
<dbReference type="Gene3D" id="3.50.50.60">
    <property type="entry name" value="FAD/NAD(P)-binding domain"/>
    <property type="match status" value="1"/>
</dbReference>